<dbReference type="SUPFAM" id="SSF69318">
    <property type="entry name" value="Integrin alpha N-terminal domain"/>
    <property type="match status" value="1"/>
</dbReference>
<dbReference type="Proteomes" id="UP000663828">
    <property type="component" value="Unassembled WGS sequence"/>
</dbReference>
<sequence>MCSPTFQLVGTYSTGFNAQPNSIVTADFNRDGHVDLAFGNQEPENIGVLLGNNDGTFTAQTTFLSGYSTYARLLTR</sequence>
<organism evidence="1 2">
    <name type="scientific">Adineta ricciae</name>
    <name type="common">Rotifer</name>
    <dbReference type="NCBI Taxonomy" id="249248"/>
    <lineage>
        <taxon>Eukaryota</taxon>
        <taxon>Metazoa</taxon>
        <taxon>Spiralia</taxon>
        <taxon>Gnathifera</taxon>
        <taxon>Rotifera</taxon>
        <taxon>Eurotatoria</taxon>
        <taxon>Bdelloidea</taxon>
        <taxon>Adinetida</taxon>
        <taxon>Adinetidae</taxon>
        <taxon>Adineta</taxon>
    </lineage>
</organism>
<dbReference type="Gene3D" id="2.30.30.100">
    <property type="match status" value="1"/>
</dbReference>
<feature type="non-terminal residue" evidence="1">
    <location>
        <position position="76"/>
    </location>
</feature>
<evidence type="ECO:0008006" key="3">
    <source>
        <dbReference type="Google" id="ProtNLM"/>
    </source>
</evidence>
<dbReference type="InterPro" id="IPR028994">
    <property type="entry name" value="Integrin_alpha_N"/>
</dbReference>
<accession>A0A816HS56</accession>
<dbReference type="AlphaFoldDB" id="A0A816HS56"/>
<keyword evidence="2" id="KW-1185">Reference proteome</keyword>
<name>A0A816HS56_ADIRI</name>
<dbReference type="EMBL" id="CAJNOR010021491">
    <property type="protein sequence ID" value="CAF1691353.1"/>
    <property type="molecule type" value="Genomic_DNA"/>
</dbReference>
<proteinExistence type="predicted"/>
<reference evidence="1" key="1">
    <citation type="submission" date="2021-02" db="EMBL/GenBank/DDBJ databases">
        <authorList>
            <person name="Nowell W R."/>
        </authorList>
    </citation>
    <scope>NUCLEOTIDE SEQUENCE</scope>
</reference>
<comment type="caution">
    <text evidence="1">The sequence shown here is derived from an EMBL/GenBank/DDBJ whole genome shotgun (WGS) entry which is preliminary data.</text>
</comment>
<gene>
    <name evidence="1" type="ORF">XAT740_LOCUS64152</name>
</gene>
<evidence type="ECO:0000313" key="1">
    <source>
        <dbReference type="EMBL" id="CAF1691353.1"/>
    </source>
</evidence>
<protein>
    <recommendedName>
        <fullName evidence="3">VCBS repeat-containing protein</fullName>
    </recommendedName>
</protein>
<evidence type="ECO:0000313" key="2">
    <source>
        <dbReference type="Proteomes" id="UP000663828"/>
    </source>
</evidence>